<comment type="caution">
    <text evidence="5">The sequence shown here is derived from an EMBL/GenBank/DDBJ whole genome shotgun (WGS) entry which is preliminary data.</text>
</comment>
<dbReference type="EMBL" id="CALNXI010000084">
    <property type="protein sequence ID" value="CAH3018337.1"/>
    <property type="molecule type" value="Genomic_DNA"/>
</dbReference>
<dbReference type="PANTHER" id="PTHR43788">
    <property type="entry name" value="DNA2/NAM7 HELICASE FAMILY MEMBER"/>
    <property type="match status" value="1"/>
</dbReference>
<keyword evidence="6" id="KW-1185">Reference proteome</keyword>
<keyword evidence="2" id="KW-0067">ATP-binding</keyword>
<feature type="region of interest" description="Disordered" evidence="3">
    <location>
        <begin position="1"/>
        <end position="21"/>
    </location>
</feature>
<gene>
    <name evidence="5" type="ORF">PEVE_00042528</name>
</gene>
<evidence type="ECO:0000256" key="1">
    <source>
        <dbReference type="ARBA" id="ARBA00022741"/>
    </source>
</evidence>
<dbReference type="Pfam" id="PF25894">
    <property type="entry name" value="WHD_HELB"/>
    <property type="match status" value="1"/>
</dbReference>
<dbReference type="Gene3D" id="3.40.50.300">
    <property type="entry name" value="P-loop containing nucleotide triphosphate hydrolases"/>
    <property type="match status" value="2"/>
</dbReference>
<dbReference type="PANTHER" id="PTHR43788:SF6">
    <property type="entry name" value="DNA HELICASE B"/>
    <property type="match status" value="1"/>
</dbReference>
<feature type="domain" description="DNA helicase B winged helix" evidence="4">
    <location>
        <begin position="221"/>
        <end position="330"/>
    </location>
</feature>
<name>A0ABN8LRE6_9CNID</name>
<dbReference type="Pfam" id="PF13604">
    <property type="entry name" value="AAA_30"/>
    <property type="match status" value="1"/>
</dbReference>
<dbReference type="SUPFAM" id="SSF52540">
    <property type="entry name" value="P-loop containing nucleoside triphosphate hydrolases"/>
    <property type="match status" value="2"/>
</dbReference>
<proteinExistence type="predicted"/>
<dbReference type="CDD" id="cd18809">
    <property type="entry name" value="SF1_C_RecD"/>
    <property type="match status" value="1"/>
</dbReference>
<reference evidence="5 6" key="1">
    <citation type="submission" date="2022-05" db="EMBL/GenBank/DDBJ databases">
        <authorList>
            <consortium name="Genoscope - CEA"/>
            <person name="William W."/>
        </authorList>
    </citation>
    <scope>NUCLEOTIDE SEQUENCE [LARGE SCALE GENOMIC DNA]</scope>
</reference>
<accession>A0ABN8LRE6</accession>
<dbReference type="InterPro" id="IPR027417">
    <property type="entry name" value="P-loop_NTPase"/>
</dbReference>
<keyword evidence="1" id="KW-0547">Nucleotide-binding</keyword>
<evidence type="ECO:0000313" key="5">
    <source>
        <dbReference type="EMBL" id="CAH3018337.1"/>
    </source>
</evidence>
<evidence type="ECO:0000256" key="2">
    <source>
        <dbReference type="ARBA" id="ARBA00022840"/>
    </source>
</evidence>
<protein>
    <recommendedName>
        <fullName evidence="4">DNA helicase B winged helix domain-containing protein</fullName>
    </recommendedName>
</protein>
<feature type="region of interest" description="Disordered" evidence="3">
    <location>
        <begin position="458"/>
        <end position="484"/>
    </location>
</feature>
<dbReference type="Gene3D" id="2.30.30.940">
    <property type="match status" value="1"/>
</dbReference>
<dbReference type="InterPro" id="IPR050534">
    <property type="entry name" value="Coronavir_polyprotein_1ab"/>
</dbReference>
<evidence type="ECO:0000259" key="4">
    <source>
        <dbReference type="Pfam" id="PF25894"/>
    </source>
</evidence>
<organism evidence="5 6">
    <name type="scientific">Porites evermanni</name>
    <dbReference type="NCBI Taxonomy" id="104178"/>
    <lineage>
        <taxon>Eukaryota</taxon>
        <taxon>Metazoa</taxon>
        <taxon>Cnidaria</taxon>
        <taxon>Anthozoa</taxon>
        <taxon>Hexacorallia</taxon>
        <taxon>Scleractinia</taxon>
        <taxon>Fungiina</taxon>
        <taxon>Poritidae</taxon>
        <taxon>Porites</taxon>
    </lineage>
</organism>
<dbReference type="Proteomes" id="UP001159427">
    <property type="component" value="Unassembled WGS sequence"/>
</dbReference>
<evidence type="ECO:0000313" key="6">
    <source>
        <dbReference type="Proteomes" id="UP001159427"/>
    </source>
</evidence>
<evidence type="ECO:0000256" key="3">
    <source>
        <dbReference type="SAM" id="MobiDB-lite"/>
    </source>
</evidence>
<feature type="non-terminal residue" evidence="5">
    <location>
        <position position="1"/>
    </location>
</feature>
<dbReference type="InterPro" id="IPR058839">
    <property type="entry name" value="WHD_HELB"/>
</dbReference>
<sequence length="1090" mass="123034">KKNESDTESGDECDSDDDFEDHDFQDMQKIAEEKMCCSSSIKLRYAVKRMQELSPANRVASATKEWRVRAQFDPSFSHPWWKVEIQTDAKKSSRAMKVASSRPSYSSRTDDAVGEDILSLFLIEGCGVADTYAKELMEFIKRSNFRLTLVDLVENLEKFANSGKDKGNMAEQIMKCLQSSSTGKAFHVPRLTKYAHRLFPNQACSLFDGEGIELHILRRMDESLGSEPWILGFKKVLKDQFRISGIEAKLSGFIDCDLLSRMPDDKQDALYIYNALSEVTRRCGHTYVLLGELKQPKYYDKPYARQSHHVKQWERALAYLKEIQVIGTEGDIYDDRCHVFLTHLRDYEKKIASSLSRMIMKQESWIGPIDVKEEVFRGDIDQLKAAKLLTTKPVVVMSGRGGCGKTFVVSSILKMKAGYLPVDSSGEEQIDPGLLPENTDEEPGAALLESLDLQSSTAPNLQSSHQSLSSKCQPTDPQASHESCPVSTYASKIEDEVLLTAPTGKAAALLRRRTTISAYTCHSVIFSFFSWLKRKKKKEKEKSTGAENEETEAWKFSEVRLLVCDECSLIPVRLFATLIGILSRNSKLKQVVLLGDIAQLPSIEPGNLLSDVFHALDPHGASIKLRTNHRTDSAHIVQNAINISQQQMPRFTNSDGGFVSLEYPAKNTGEDSNTIAEKVRALLKETELPEPKKSQFVAFRNNDCSLINELCAVHYNNHSIKNDKRKFVFQIGDKVCLRRNTVCFDENENKEIKLNNGEIFFIKDIIEVQTNQSKETYFVLDDEDRAIKVNLRALKKLSHAWARTIHTFQGSEINTLVYVLGNPYYQNWQHVYTAVTRGVQKVLIINDPTNLKKAIRSRPTPRKTNLQEDLSKALRNSFSQRTHVLQSVGCNKRNQRLDSPDHLDATFSHHGISSELMSPETLGKSSFYFSRKRLRERSMENKMDTSFSSTVELVSKENSELSTMQPVASAAAFHHQRTMASPPKRKLLECSVLLSPPGTPETPKSLKNLHESLSAVSPFKKPSENQNTAAASNRFNATPSKRRAVLAKRSETCVVCDRNINKGDRIVALDDLSGKYGYRTKWVHEGCARN</sequence>